<dbReference type="InterPro" id="IPR001248">
    <property type="entry name" value="Pur-cyt_permease"/>
</dbReference>
<accession>A0A9P8CAV9</accession>
<gene>
    <name evidence="7" type="ORF">BJ878DRAFT_304240</name>
</gene>
<dbReference type="Gene3D" id="1.10.4160.10">
    <property type="entry name" value="Hydantoin permease"/>
    <property type="match status" value="1"/>
</dbReference>
<feature type="transmembrane region" description="Helical" evidence="6">
    <location>
        <begin position="292"/>
        <end position="317"/>
    </location>
</feature>
<keyword evidence="4 6" id="KW-1133">Transmembrane helix</keyword>
<dbReference type="EMBL" id="MU254510">
    <property type="protein sequence ID" value="KAG9240269.1"/>
    <property type="molecule type" value="Genomic_DNA"/>
</dbReference>
<dbReference type="Pfam" id="PF02133">
    <property type="entry name" value="Transp_cyt_pur"/>
    <property type="match status" value="1"/>
</dbReference>
<evidence type="ECO:0000256" key="2">
    <source>
        <dbReference type="ARBA" id="ARBA00008974"/>
    </source>
</evidence>
<dbReference type="GO" id="GO:0005886">
    <property type="term" value="C:plasma membrane"/>
    <property type="evidence" value="ECO:0007669"/>
    <property type="project" value="TreeGrafter"/>
</dbReference>
<feature type="transmembrane region" description="Helical" evidence="6">
    <location>
        <begin position="106"/>
        <end position="126"/>
    </location>
</feature>
<feature type="transmembrane region" description="Helical" evidence="6">
    <location>
        <begin position="377"/>
        <end position="396"/>
    </location>
</feature>
<protein>
    <submittedName>
        <fullName evidence="7">Permease for cytosine/purines, uracil, thiamine, allantoin-domain-containing protein</fullName>
    </submittedName>
</protein>
<feature type="transmembrane region" description="Helical" evidence="6">
    <location>
        <begin position="492"/>
        <end position="511"/>
    </location>
</feature>
<feature type="transmembrane region" description="Helical" evidence="6">
    <location>
        <begin position="204"/>
        <end position="226"/>
    </location>
</feature>
<dbReference type="AlphaFoldDB" id="A0A9P8CAV9"/>
<comment type="subcellular location">
    <subcellularLocation>
        <location evidence="1">Membrane</location>
        <topology evidence="1">Multi-pass membrane protein</topology>
    </subcellularLocation>
</comment>
<evidence type="ECO:0000256" key="3">
    <source>
        <dbReference type="ARBA" id="ARBA00022692"/>
    </source>
</evidence>
<dbReference type="InterPro" id="IPR045225">
    <property type="entry name" value="Uracil/uridine/allantoin_perm"/>
</dbReference>
<feature type="transmembrane region" description="Helical" evidence="6">
    <location>
        <begin position="78"/>
        <end position="100"/>
    </location>
</feature>
<feature type="transmembrane region" description="Helical" evidence="6">
    <location>
        <begin position="458"/>
        <end position="480"/>
    </location>
</feature>
<proteinExistence type="inferred from homology"/>
<feature type="transmembrane region" description="Helical" evidence="6">
    <location>
        <begin position="403"/>
        <end position="428"/>
    </location>
</feature>
<name>A0A9P8CAV9_9HELO</name>
<comment type="similarity">
    <text evidence="2">Belongs to the purine-cytosine permease (2.A.39) family.</text>
</comment>
<evidence type="ECO:0000256" key="4">
    <source>
        <dbReference type="ARBA" id="ARBA00022989"/>
    </source>
</evidence>
<keyword evidence="3 6" id="KW-0812">Transmembrane</keyword>
<sequence length="560" mass="61181">MNAIRRVKDGIADSLRMHHTDAALVNQNSTRIWSNEDMDPVPAQRRNWTSWTFASYWLSESWGPTAWSVGSSLVAGGLLWWHALLACIVGHIIASLMTVWNGRGGSIYHIGFPIWMRAVFGMWGSLFPLTLRIILDIVWCGIQTWFGALFMDIMLQTIFGSHWTNIPNKLPVSADITTSFMAAYVLFFFLALTTAFFRPHQMKWLLTTKAITQPIACFGLFIWAVVRAGGPGGLALTATTPSASVLGWTFMAAMNSAINGEFGPLIASDSDISRYAKKPRHQLIGQLAVAPWSASVVVALGIVAASCTTKVYGVAYWNPGEIMYAILAENSNGATRFACFLCSFTFMIGSVGTNYVANLLPFGVDATAWAPKYLNITRGQVLCAFIGGWAVVPWKVLTSGGSFLVAITGIGIFVATLLGILVGDYYLVRRGNYWVGDLYTDDPSGKYWYWHGFNWRAYTAYICGIALPFPGFVGAIGAIPSLSSITTSAAKIYAIGYLTAFLIGMVVYTILSRVFPPGDVAEARSMPFEHMGKKGDLVLMGVDRSASDLEGTDEAMPTKY</sequence>
<evidence type="ECO:0000313" key="7">
    <source>
        <dbReference type="EMBL" id="KAG9240269.1"/>
    </source>
</evidence>
<keyword evidence="8" id="KW-1185">Reference proteome</keyword>
<keyword evidence="5 6" id="KW-0472">Membrane</keyword>
<organism evidence="7 8">
    <name type="scientific">Calycina marina</name>
    <dbReference type="NCBI Taxonomy" id="1763456"/>
    <lineage>
        <taxon>Eukaryota</taxon>
        <taxon>Fungi</taxon>
        <taxon>Dikarya</taxon>
        <taxon>Ascomycota</taxon>
        <taxon>Pezizomycotina</taxon>
        <taxon>Leotiomycetes</taxon>
        <taxon>Helotiales</taxon>
        <taxon>Pezizellaceae</taxon>
        <taxon>Calycina</taxon>
    </lineage>
</organism>
<reference evidence="7" key="1">
    <citation type="journal article" date="2021" name="IMA Fungus">
        <title>Genomic characterization of three marine fungi, including Emericellopsis atlantica sp. nov. with signatures of a generalist lifestyle and marine biomass degradation.</title>
        <authorList>
            <person name="Hagestad O.C."/>
            <person name="Hou L."/>
            <person name="Andersen J.H."/>
            <person name="Hansen E.H."/>
            <person name="Altermark B."/>
            <person name="Li C."/>
            <person name="Kuhnert E."/>
            <person name="Cox R.J."/>
            <person name="Crous P.W."/>
            <person name="Spatafora J.W."/>
            <person name="Lail K."/>
            <person name="Amirebrahimi M."/>
            <person name="Lipzen A."/>
            <person name="Pangilinan J."/>
            <person name="Andreopoulos W."/>
            <person name="Hayes R.D."/>
            <person name="Ng V."/>
            <person name="Grigoriev I.V."/>
            <person name="Jackson S.A."/>
            <person name="Sutton T.D.S."/>
            <person name="Dobson A.D.W."/>
            <person name="Rama T."/>
        </authorList>
    </citation>
    <scope>NUCLEOTIDE SEQUENCE</scope>
    <source>
        <strain evidence="7">TRa3180A</strain>
    </source>
</reference>
<evidence type="ECO:0000313" key="8">
    <source>
        <dbReference type="Proteomes" id="UP000887226"/>
    </source>
</evidence>
<evidence type="ECO:0000256" key="6">
    <source>
        <dbReference type="SAM" id="Phobius"/>
    </source>
</evidence>
<dbReference type="GO" id="GO:0015205">
    <property type="term" value="F:nucleobase transmembrane transporter activity"/>
    <property type="evidence" value="ECO:0007669"/>
    <property type="project" value="TreeGrafter"/>
</dbReference>
<evidence type="ECO:0000256" key="1">
    <source>
        <dbReference type="ARBA" id="ARBA00004141"/>
    </source>
</evidence>
<feature type="transmembrane region" description="Helical" evidence="6">
    <location>
        <begin position="337"/>
        <end position="357"/>
    </location>
</feature>
<evidence type="ECO:0000256" key="5">
    <source>
        <dbReference type="ARBA" id="ARBA00023136"/>
    </source>
</evidence>
<dbReference type="OrthoDB" id="2018619at2759"/>
<feature type="transmembrane region" description="Helical" evidence="6">
    <location>
        <begin position="179"/>
        <end position="197"/>
    </location>
</feature>
<dbReference type="Proteomes" id="UP000887226">
    <property type="component" value="Unassembled WGS sequence"/>
</dbReference>
<comment type="caution">
    <text evidence="7">The sequence shown here is derived from an EMBL/GenBank/DDBJ whole genome shotgun (WGS) entry which is preliminary data.</text>
</comment>
<dbReference type="PANTHER" id="PTHR30618:SF0">
    <property type="entry name" value="PURINE-URACIL PERMEASE NCS1"/>
    <property type="match status" value="1"/>
</dbReference>
<dbReference type="PANTHER" id="PTHR30618">
    <property type="entry name" value="NCS1 FAMILY PURINE/PYRIMIDINE TRANSPORTER"/>
    <property type="match status" value="1"/>
</dbReference>
<feature type="transmembrane region" description="Helical" evidence="6">
    <location>
        <begin position="133"/>
        <end position="159"/>
    </location>
</feature>